<dbReference type="AlphaFoldDB" id="A0A7G6U1B3"/>
<gene>
    <name evidence="1" type="ORF">HB776_17305</name>
</gene>
<sequence>MPRIGNSRTISDIEYVIEPPSVGSNVTAWVAHGVNCARDQYRFSGQSYSFSLEVLDLRQEAPARQRWHVVIISEVWRFAGARSDARGTKSLRVINGNASDILSWMRRCREQKLATTTETKS</sequence>
<name>A0A7G6U1B3_9BRAD</name>
<dbReference type="Proteomes" id="UP000515291">
    <property type="component" value="Chromosome"/>
</dbReference>
<evidence type="ECO:0000313" key="1">
    <source>
        <dbReference type="EMBL" id="QND72795.1"/>
    </source>
</evidence>
<accession>A0A7G6U1B3</accession>
<evidence type="ECO:0000313" key="2">
    <source>
        <dbReference type="Proteomes" id="UP000515291"/>
    </source>
</evidence>
<dbReference type="RefSeq" id="WP_184511693.1">
    <property type="nucleotide sequence ID" value="NZ_CP050292.1"/>
</dbReference>
<reference evidence="2" key="1">
    <citation type="journal article" date="2020" name="Mol. Plant Microbe">
        <title>Rhizobial microsymbionts of the narrowly endemic Oxytropis species growing in Kamchatka are characterized by significant genetic diversity and possess a set of genes that are associated with T3SS and T6SS secretion systems and can affect the development of symbiosis.</title>
        <authorList>
            <person name="Safronova V."/>
            <person name="Guro P."/>
            <person name="Sazanova A."/>
            <person name="Kuznetsova I."/>
            <person name="Belimov A."/>
            <person name="Yakubov V."/>
            <person name="Chirak E."/>
            <person name="Afonin A."/>
            <person name="Gogolev Y."/>
            <person name="Andronov E."/>
            <person name="Tikhonovich I."/>
        </authorList>
    </citation>
    <scope>NUCLEOTIDE SEQUENCE [LARGE SCALE GENOMIC DNA]</scope>
    <source>
        <strain evidence="2">581</strain>
    </source>
</reference>
<organism evidence="1 2">
    <name type="scientific">Tardiphaga robiniae</name>
    <dbReference type="NCBI Taxonomy" id="943830"/>
    <lineage>
        <taxon>Bacteria</taxon>
        <taxon>Pseudomonadati</taxon>
        <taxon>Pseudomonadota</taxon>
        <taxon>Alphaproteobacteria</taxon>
        <taxon>Hyphomicrobiales</taxon>
        <taxon>Nitrobacteraceae</taxon>
        <taxon>Tardiphaga</taxon>
    </lineage>
</organism>
<dbReference type="KEGG" id="trb:HB776_17305"/>
<proteinExistence type="predicted"/>
<protein>
    <submittedName>
        <fullName evidence="1">Uncharacterized protein</fullName>
    </submittedName>
</protein>
<dbReference type="EMBL" id="CP050292">
    <property type="protein sequence ID" value="QND72795.1"/>
    <property type="molecule type" value="Genomic_DNA"/>
</dbReference>